<dbReference type="InterPro" id="IPR032092">
    <property type="entry name" value="PilW"/>
</dbReference>
<keyword evidence="1" id="KW-1133">Transmembrane helix</keyword>
<evidence type="ECO:0000313" key="2">
    <source>
        <dbReference type="EMBL" id="TFH67611.1"/>
    </source>
</evidence>
<keyword evidence="1" id="KW-0472">Membrane</keyword>
<keyword evidence="1" id="KW-0812">Transmembrane</keyword>
<protein>
    <submittedName>
        <fullName evidence="2">Prepilin-type N-terminal cleavage/methylation domain-containing protein</fullName>
    </submittedName>
</protein>
<dbReference type="PROSITE" id="PS00409">
    <property type="entry name" value="PROKAR_NTER_METHYL"/>
    <property type="match status" value="1"/>
</dbReference>
<dbReference type="NCBIfam" id="TIGR02532">
    <property type="entry name" value="IV_pilin_GFxxxE"/>
    <property type="match status" value="1"/>
</dbReference>
<name>A0A4Y8UHH0_9GAMM</name>
<dbReference type="Proteomes" id="UP000298133">
    <property type="component" value="Unassembled WGS sequence"/>
</dbReference>
<comment type="caution">
    <text evidence="2">The sequence shown here is derived from an EMBL/GenBank/DDBJ whole genome shotgun (WGS) entry which is preliminary data.</text>
</comment>
<dbReference type="GO" id="GO:0043683">
    <property type="term" value="P:type IV pilus assembly"/>
    <property type="evidence" value="ECO:0007669"/>
    <property type="project" value="InterPro"/>
</dbReference>
<dbReference type="EMBL" id="SPIA01000003">
    <property type="protein sequence ID" value="TFH67611.1"/>
    <property type="molecule type" value="Genomic_DNA"/>
</dbReference>
<dbReference type="OrthoDB" id="5296662at2"/>
<evidence type="ECO:0000313" key="3">
    <source>
        <dbReference type="Proteomes" id="UP000298133"/>
    </source>
</evidence>
<dbReference type="AlphaFoldDB" id="A0A4Y8UHH0"/>
<keyword evidence="3" id="KW-1185">Reference proteome</keyword>
<accession>A0A4Y8UHH0</accession>
<feature type="transmembrane region" description="Helical" evidence="1">
    <location>
        <begin position="12"/>
        <end position="32"/>
    </location>
</feature>
<sequence>MNRRRQRRQQGFTLVELMVAMSLGLMLSWLVVDVYINSSRSQAVLLRNQQLNESGRYLAELLRREISAAGFYGYTASVPSAQTEPEPLCQLLDSAPASQQLSYPLLGVDNATASLTCSDQRNSATASDLSSCTAQGNLTLTAATGSDLLLLRRVAFTPSLAEATGSRVINRELDSCQHYLLSAPDGATLVKFVKGDGSSRQLTDGAVWRYLEDIFYTTASGQFQRVYLDQGRFKSSRTIAEGVEDFQLEYGIDSDGDGIVDNWTTAPQSAAQWAAVVVVNYYLLMVAEAARAETAAQTFNYAGKQRVADDGRMRQLFSGSVRVASPAMRRAGQ</sequence>
<reference evidence="2 3" key="1">
    <citation type="submission" date="2019-03" db="EMBL/GenBank/DDBJ databases">
        <title>Draft genome of Gammaproteobacteria bacterium LSUCC0057, a member of the SAR92 clade.</title>
        <authorList>
            <person name="Lanclos V.C."/>
            <person name="Doiron C."/>
            <person name="Henson M.W."/>
            <person name="Thrash J.C."/>
        </authorList>
    </citation>
    <scope>NUCLEOTIDE SEQUENCE [LARGE SCALE GENOMIC DNA]</scope>
    <source>
        <strain evidence="2 3">LSUCC0057</strain>
    </source>
</reference>
<evidence type="ECO:0000256" key="1">
    <source>
        <dbReference type="SAM" id="Phobius"/>
    </source>
</evidence>
<dbReference type="Pfam" id="PF16074">
    <property type="entry name" value="PilW"/>
    <property type="match status" value="1"/>
</dbReference>
<gene>
    <name evidence="2" type="ORF">E3W66_08665</name>
</gene>
<dbReference type="Pfam" id="PF07963">
    <property type="entry name" value="N_methyl"/>
    <property type="match status" value="1"/>
</dbReference>
<proteinExistence type="predicted"/>
<organism evidence="2 3">
    <name type="scientific">Gammaproteobacteria bacterium LSUCC0057</name>
    <dbReference type="NCBI Taxonomy" id="2559237"/>
    <lineage>
        <taxon>Bacteria</taxon>
        <taxon>Pseudomonadati</taxon>
        <taxon>Pseudomonadota</taxon>
        <taxon>Gammaproteobacteria</taxon>
        <taxon>Cellvibrionales</taxon>
        <taxon>Porticoccaceae</taxon>
        <taxon>SAR92 clade</taxon>
    </lineage>
</organism>
<dbReference type="InterPro" id="IPR012902">
    <property type="entry name" value="N_methyl_site"/>
</dbReference>